<dbReference type="PANTHER" id="PTHR45761:SF1">
    <property type="entry name" value="EXTENDED SYNAPTOTAGMIN-LIKE PROTEIN 2, ISOFORM C"/>
    <property type="match status" value="1"/>
</dbReference>
<evidence type="ECO:0000256" key="11">
    <source>
        <dbReference type="SAM" id="Phobius"/>
    </source>
</evidence>
<keyword evidence="9" id="KW-0446">Lipid-binding</keyword>
<feature type="domain" description="SMP-LTD" evidence="12">
    <location>
        <begin position="53"/>
        <end position="243"/>
    </location>
</feature>
<organism evidence="13">
    <name type="scientific">Strongyloides ratti</name>
    <name type="common">Parasitic roundworm</name>
    <dbReference type="NCBI Taxonomy" id="34506"/>
    <lineage>
        <taxon>Eukaryota</taxon>
        <taxon>Metazoa</taxon>
        <taxon>Ecdysozoa</taxon>
        <taxon>Nematoda</taxon>
        <taxon>Chromadorea</taxon>
        <taxon>Rhabditida</taxon>
        <taxon>Tylenchina</taxon>
        <taxon>Panagrolaimomorpha</taxon>
        <taxon>Strongyloidoidea</taxon>
        <taxon>Strongyloididae</taxon>
        <taxon>Strongyloides</taxon>
    </lineage>
</organism>
<reference evidence="15" key="2">
    <citation type="submission" date="2020-12" db="UniProtKB">
        <authorList>
            <consortium name="WormBaseParasite"/>
        </authorList>
    </citation>
    <scope>IDENTIFICATION</scope>
</reference>
<dbReference type="InterPro" id="IPR031468">
    <property type="entry name" value="SMP_LBD"/>
</dbReference>
<dbReference type="EMBL" id="LN609529">
    <property type="protein sequence ID" value="CEF67861.1"/>
    <property type="molecule type" value="Genomic_DNA"/>
</dbReference>
<evidence type="ECO:0000256" key="3">
    <source>
        <dbReference type="ARBA" id="ARBA00022692"/>
    </source>
</evidence>
<dbReference type="eggNOG" id="KOG1012">
    <property type="taxonomic scope" value="Eukaryota"/>
</dbReference>
<keyword evidence="6" id="KW-0106">Calcium</keyword>
<evidence type="ECO:0000256" key="1">
    <source>
        <dbReference type="ARBA" id="ARBA00004370"/>
    </source>
</evidence>
<comment type="subcellular location">
    <subcellularLocation>
        <location evidence="1">Membrane</location>
    </subcellularLocation>
</comment>
<evidence type="ECO:0000313" key="15">
    <source>
        <dbReference type="WBParaSite" id="SRAE_2000252300.1"/>
    </source>
</evidence>
<accession>A0A090LDI4</accession>
<dbReference type="WormBase" id="SRAE_2000252300">
    <property type="protein sequence ID" value="SRP07899"/>
    <property type="gene ID" value="WBGene00262733"/>
</dbReference>
<dbReference type="GO" id="GO:0005509">
    <property type="term" value="F:calcium ion binding"/>
    <property type="evidence" value="ECO:0007669"/>
    <property type="project" value="TreeGrafter"/>
</dbReference>
<dbReference type="PANTHER" id="PTHR45761">
    <property type="entry name" value="EXTENDED SYNAPTOTAGMIN-LIKE PROTEIN 2, ISOFORM C"/>
    <property type="match status" value="1"/>
</dbReference>
<keyword evidence="5" id="KW-0677">Repeat</keyword>
<dbReference type="GO" id="GO:0035091">
    <property type="term" value="F:phosphatidylinositol binding"/>
    <property type="evidence" value="ECO:0007669"/>
    <property type="project" value="TreeGrafter"/>
</dbReference>
<evidence type="ECO:0000256" key="5">
    <source>
        <dbReference type="ARBA" id="ARBA00022737"/>
    </source>
</evidence>
<dbReference type="WBParaSite" id="SRAE_2000252300.1">
    <property type="protein sequence ID" value="SRAE_2000252300.1"/>
    <property type="gene ID" value="WBGene00262733"/>
</dbReference>
<evidence type="ECO:0000313" key="16">
    <source>
        <dbReference type="WormBase" id="SRAE_2000252300"/>
    </source>
</evidence>
<dbReference type="OrthoDB" id="1029639at2759"/>
<evidence type="ECO:0000256" key="6">
    <source>
        <dbReference type="ARBA" id="ARBA00022837"/>
    </source>
</evidence>
<dbReference type="PROSITE" id="PS51847">
    <property type="entry name" value="SMP"/>
    <property type="match status" value="1"/>
</dbReference>
<keyword evidence="8" id="KW-0445">Lipid transport</keyword>
<keyword evidence="2" id="KW-0813">Transport</keyword>
<evidence type="ECO:0000256" key="8">
    <source>
        <dbReference type="ARBA" id="ARBA00023055"/>
    </source>
</evidence>
<keyword evidence="4" id="KW-0479">Metal-binding</keyword>
<gene>
    <name evidence="13 15 16" type="ORF">SRAE_2000252300</name>
</gene>
<dbReference type="GO" id="GO:0005544">
    <property type="term" value="F:calcium-dependent phospholipid binding"/>
    <property type="evidence" value="ECO:0007669"/>
    <property type="project" value="TreeGrafter"/>
</dbReference>
<sequence length="252" mass="28982">MLFFDWPFLWIVFIIIGYIVKTITTKNREKKRAPLNTLASQEIEAILTQLVLKQNDLPAWVQFPDTKRVLCLNKFIQQLWPYIGEYSKKFLIEVIEPQVRAQMPLPFKSFKFIKIDMGDLPFRVGELKVYTENVGKDKIIIDMDVSYAGNADFTVNTCGFIGGMNQITLTGKVRWIFQPLLPFAPIIGGVSVSFIELPTFDFNLTEMFEIVNLPQLNNAIRTIVNQQLRDMCVLPNKIFVPFVSDVDMTSSK</sequence>
<dbReference type="GO" id="GO:0008429">
    <property type="term" value="F:phosphatidylethanolamine binding"/>
    <property type="evidence" value="ECO:0007669"/>
    <property type="project" value="TreeGrafter"/>
</dbReference>
<evidence type="ECO:0000313" key="13">
    <source>
        <dbReference type="EMBL" id="CEF67861.1"/>
    </source>
</evidence>
<feature type="transmembrane region" description="Helical" evidence="11">
    <location>
        <begin position="6"/>
        <end position="24"/>
    </location>
</feature>
<dbReference type="GO" id="GO:0031210">
    <property type="term" value="F:phosphatidylcholine binding"/>
    <property type="evidence" value="ECO:0007669"/>
    <property type="project" value="TreeGrafter"/>
</dbReference>
<proteinExistence type="predicted"/>
<evidence type="ECO:0000256" key="10">
    <source>
        <dbReference type="ARBA" id="ARBA00023136"/>
    </source>
</evidence>
<evidence type="ECO:0000256" key="4">
    <source>
        <dbReference type="ARBA" id="ARBA00022723"/>
    </source>
</evidence>
<dbReference type="OMA" id="LLQAWPY"/>
<dbReference type="GO" id="GO:0005789">
    <property type="term" value="C:endoplasmic reticulum membrane"/>
    <property type="evidence" value="ECO:0007669"/>
    <property type="project" value="TreeGrafter"/>
</dbReference>
<protein>
    <submittedName>
        <fullName evidence="15">SMP-LTD domain-containing protein</fullName>
    </submittedName>
</protein>
<dbReference type="InterPro" id="IPR051634">
    <property type="entry name" value="Extended_Synaptotagmin"/>
</dbReference>
<dbReference type="CDD" id="cd21670">
    <property type="entry name" value="SMP_ESyt"/>
    <property type="match status" value="1"/>
</dbReference>
<dbReference type="STRING" id="34506.A0A090LDI4"/>
<dbReference type="GO" id="GO:0006869">
    <property type="term" value="P:lipid transport"/>
    <property type="evidence" value="ECO:0007669"/>
    <property type="project" value="UniProtKB-KW"/>
</dbReference>
<evidence type="ECO:0000256" key="2">
    <source>
        <dbReference type="ARBA" id="ARBA00022448"/>
    </source>
</evidence>
<dbReference type="InterPro" id="IPR039010">
    <property type="entry name" value="Synaptotagmin_SMP"/>
</dbReference>
<keyword evidence="3 11" id="KW-0812">Transmembrane</keyword>
<dbReference type="RefSeq" id="XP_024507061.1">
    <property type="nucleotide sequence ID" value="XM_024653601.1"/>
</dbReference>
<evidence type="ECO:0000256" key="9">
    <source>
        <dbReference type="ARBA" id="ARBA00023121"/>
    </source>
</evidence>
<keyword evidence="10 11" id="KW-0472">Membrane</keyword>
<keyword evidence="7 11" id="KW-1133">Transmembrane helix</keyword>
<keyword evidence="14" id="KW-1185">Reference proteome</keyword>
<reference evidence="13 14" key="1">
    <citation type="submission" date="2014-09" db="EMBL/GenBank/DDBJ databases">
        <authorList>
            <person name="Martin A.A."/>
        </authorList>
    </citation>
    <scope>NUCLEOTIDE SEQUENCE</scope>
    <source>
        <strain evidence="14">ED321</strain>
        <strain evidence="13">ED321 Heterogonic</strain>
    </source>
</reference>
<evidence type="ECO:0000256" key="7">
    <source>
        <dbReference type="ARBA" id="ARBA00022989"/>
    </source>
</evidence>
<dbReference type="CTD" id="36380226"/>
<evidence type="ECO:0000313" key="14">
    <source>
        <dbReference type="Proteomes" id="UP000035682"/>
    </source>
</evidence>
<name>A0A090LDI4_STRRB</name>
<dbReference type="GeneID" id="36380226"/>
<dbReference type="Pfam" id="PF17047">
    <property type="entry name" value="SMP_LBD"/>
    <property type="match status" value="1"/>
</dbReference>
<dbReference type="Proteomes" id="UP000035682">
    <property type="component" value="Unplaced"/>
</dbReference>
<dbReference type="AlphaFoldDB" id="A0A090LDI4"/>
<evidence type="ECO:0000259" key="12">
    <source>
        <dbReference type="PROSITE" id="PS51847"/>
    </source>
</evidence>